<dbReference type="Proteomes" id="UP000283509">
    <property type="component" value="Unassembled WGS sequence"/>
</dbReference>
<proteinExistence type="predicted"/>
<evidence type="ECO:0000313" key="1">
    <source>
        <dbReference type="EMBL" id="ROT85384.1"/>
    </source>
</evidence>
<evidence type="ECO:0000313" key="2">
    <source>
        <dbReference type="Proteomes" id="UP000283509"/>
    </source>
</evidence>
<name>A0A423U9K1_PENVA</name>
<protein>
    <submittedName>
        <fullName evidence="1">Uncharacterized protein</fullName>
    </submittedName>
</protein>
<accession>A0A423U9K1</accession>
<reference evidence="1 2" key="1">
    <citation type="submission" date="2018-04" db="EMBL/GenBank/DDBJ databases">
        <authorList>
            <person name="Zhang X."/>
            <person name="Yuan J."/>
            <person name="Li F."/>
            <person name="Xiang J."/>
        </authorList>
    </citation>
    <scope>NUCLEOTIDE SEQUENCE [LARGE SCALE GENOMIC DNA]</scope>
    <source>
        <tissue evidence="1">Muscle</tissue>
    </source>
</reference>
<comment type="caution">
    <text evidence="1">The sequence shown here is derived from an EMBL/GenBank/DDBJ whole genome shotgun (WGS) entry which is preliminary data.</text>
</comment>
<keyword evidence="2" id="KW-1185">Reference proteome</keyword>
<dbReference type="AlphaFoldDB" id="A0A423U9K1"/>
<gene>
    <name evidence="1" type="ORF">C7M84_015565</name>
</gene>
<organism evidence="1 2">
    <name type="scientific">Penaeus vannamei</name>
    <name type="common">Whiteleg shrimp</name>
    <name type="synonym">Litopenaeus vannamei</name>
    <dbReference type="NCBI Taxonomy" id="6689"/>
    <lineage>
        <taxon>Eukaryota</taxon>
        <taxon>Metazoa</taxon>
        <taxon>Ecdysozoa</taxon>
        <taxon>Arthropoda</taxon>
        <taxon>Crustacea</taxon>
        <taxon>Multicrustacea</taxon>
        <taxon>Malacostraca</taxon>
        <taxon>Eumalacostraca</taxon>
        <taxon>Eucarida</taxon>
        <taxon>Decapoda</taxon>
        <taxon>Dendrobranchiata</taxon>
        <taxon>Penaeoidea</taxon>
        <taxon>Penaeidae</taxon>
        <taxon>Penaeus</taxon>
    </lineage>
</organism>
<sequence>MEASLFSFLPFRLVPLSIPASFSHSPLLYQLPCLPPPPLFTHFPSLPHPTKHCFTLLPRQALFPHSFPPPPPSFAPLSAQLTVCPPTSSASFVHAVLHSKHCPSKHSSASFSAESSASPDLMLLTSFPASVGPDNTSCSGRSCSTSFFRARSASCAPVRLTARVRLELAFANLPELIPSFRPALSLSFPLSLTSPLSFSQGRPDLRPHARCLELHSLFFVSTPLLTLATSPITLKATAATLCSPSSIHLVSSLSQSLSTLPPSSCSLFPSSTICFSRHPATVSSPTTHMRRRFKFILRLPLYVCRPRSNRADPRLPVAPAVPRSPTQLLCVLLKSRSLSQHASLAAAAERLLAEALANVGPLFLPPVPQQAVLLLQQVHLQLSFPRGRPFPFLHEGSPSLAEVSCSPFCHVISPPMPPALNTGRLACRQADSLFPQAALQGNRNLCETPTQLPEATLLSLRQKCSPTSVLSRSRSPSTPSRIPLAVFAFTRQRQYPRSPSPLAPSL</sequence>
<reference evidence="1 2" key="2">
    <citation type="submission" date="2019-01" db="EMBL/GenBank/DDBJ databases">
        <title>The decoding of complex shrimp genome reveals the adaptation for benthos swimmer, frequently molting mechanism and breeding impact on genome.</title>
        <authorList>
            <person name="Sun Y."/>
            <person name="Gao Y."/>
            <person name="Yu Y."/>
        </authorList>
    </citation>
    <scope>NUCLEOTIDE SEQUENCE [LARGE SCALE GENOMIC DNA]</scope>
    <source>
        <tissue evidence="1">Muscle</tissue>
    </source>
</reference>
<dbReference type="EMBL" id="QCYY01000294">
    <property type="protein sequence ID" value="ROT85384.1"/>
    <property type="molecule type" value="Genomic_DNA"/>
</dbReference>